<dbReference type="SUPFAM" id="SSF52540">
    <property type="entry name" value="P-loop containing nucleoside triphosphate hydrolases"/>
    <property type="match status" value="1"/>
</dbReference>
<dbReference type="InterPro" id="IPR003439">
    <property type="entry name" value="ABC_transporter-like_ATP-bd"/>
</dbReference>
<name>A0A8A7KKM6_9FIRM</name>
<dbReference type="InterPro" id="IPR003593">
    <property type="entry name" value="AAA+_ATPase"/>
</dbReference>
<dbReference type="KEGG" id="ifn:GM661_12065"/>
<feature type="domain" description="ABC transporter" evidence="4">
    <location>
        <begin position="3"/>
        <end position="241"/>
    </location>
</feature>
<organism evidence="5 6">
    <name type="scientific">Iocasia fonsfrigidae</name>
    <dbReference type="NCBI Taxonomy" id="2682810"/>
    <lineage>
        <taxon>Bacteria</taxon>
        <taxon>Bacillati</taxon>
        <taxon>Bacillota</taxon>
        <taxon>Clostridia</taxon>
        <taxon>Halanaerobiales</taxon>
        <taxon>Halanaerobiaceae</taxon>
        <taxon>Iocasia</taxon>
    </lineage>
</organism>
<keyword evidence="2" id="KW-0547">Nucleotide-binding</keyword>
<dbReference type="InterPro" id="IPR027417">
    <property type="entry name" value="P-loop_NTPase"/>
</dbReference>
<dbReference type="PANTHER" id="PTHR43875">
    <property type="entry name" value="MALTODEXTRIN IMPORT ATP-BINDING PROTEIN MSMX"/>
    <property type="match status" value="1"/>
</dbReference>
<evidence type="ECO:0000256" key="2">
    <source>
        <dbReference type="ARBA" id="ARBA00022741"/>
    </source>
</evidence>
<accession>A0A8A7KKM6</accession>
<protein>
    <submittedName>
        <fullName evidence="5">ATP-binding cassette domain-containing protein</fullName>
    </submittedName>
</protein>
<dbReference type="Pfam" id="PF08402">
    <property type="entry name" value="TOBE_2"/>
    <property type="match status" value="1"/>
</dbReference>
<evidence type="ECO:0000313" key="6">
    <source>
        <dbReference type="Proteomes" id="UP000665020"/>
    </source>
</evidence>
<keyword evidence="3 5" id="KW-0067">ATP-binding</keyword>
<dbReference type="EMBL" id="CP046640">
    <property type="protein sequence ID" value="QTL98644.1"/>
    <property type="molecule type" value="Genomic_DNA"/>
</dbReference>
<dbReference type="Pfam" id="PF00005">
    <property type="entry name" value="ABC_tran"/>
    <property type="match status" value="1"/>
</dbReference>
<dbReference type="InterPro" id="IPR013611">
    <property type="entry name" value="Transp-assoc_OB_typ2"/>
</dbReference>
<keyword evidence="1" id="KW-0813">Transport</keyword>
<dbReference type="RefSeq" id="WP_230867051.1">
    <property type="nucleotide sequence ID" value="NZ_CP046640.1"/>
</dbReference>
<dbReference type="Gene3D" id="2.40.50.100">
    <property type="match status" value="1"/>
</dbReference>
<dbReference type="AlphaFoldDB" id="A0A8A7KKM6"/>
<dbReference type="InterPro" id="IPR047641">
    <property type="entry name" value="ABC_transpr_MalK/UgpC-like"/>
</dbReference>
<dbReference type="FunFam" id="3.40.50.300:FF:000042">
    <property type="entry name" value="Maltose/maltodextrin ABC transporter, ATP-binding protein"/>
    <property type="match status" value="1"/>
</dbReference>
<dbReference type="GO" id="GO:0140359">
    <property type="term" value="F:ABC-type transporter activity"/>
    <property type="evidence" value="ECO:0007669"/>
    <property type="project" value="UniProtKB-ARBA"/>
</dbReference>
<dbReference type="PROSITE" id="PS00211">
    <property type="entry name" value="ABC_TRANSPORTER_1"/>
    <property type="match status" value="1"/>
</dbReference>
<gene>
    <name evidence="5" type="ORF">GM661_12065</name>
</gene>
<reference evidence="5" key="1">
    <citation type="submission" date="2019-12" db="EMBL/GenBank/DDBJ databases">
        <authorList>
            <person name="zhang j."/>
            <person name="sun C.M."/>
        </authorList>
    </citation>
    <scope>NUCLEOTIDE SEQUENCE</scope>
    <source>
        <strain evidence="5">NS-1</strain>
    </source>
</reference>
<dbReference type="PROSITE" id="PS50893">
    <property type="entry name" value="ABC_TRANSPORTER_2"/>
    <property type="match status" value="1"/>
</dbReference>
<evidence type="ECO:0000313" key="5">
    <source>
        <dbReference type="EMBL" id="QTL98644.1"/>
    </source>
</evidence>
<sequence length="357" mass="40427">MSIKISNLSKKFGGFKALSSVNLNIKQGEFVAIVGPSGCGKTTLLRLIAGFEQPTTGYINMQNKTISSKNKLLAPEQRNIGMVFQNFALWPHMSVKEHILFSLKNHNYTAQNLKKNTKERVEEILEIVGLKNFANKMPVELSGGQKQRVSLARAIAPHPALLLMDEPLSSLDIALKMDMRREIQTLHQISKATIIYVTHDQGIAMAMADKIVVMNEGKIEQIGKPKDIYTKPKTEFVASFIGKANLVPGKWEKFNEFVPQFASHLSWINNDIAETFHQNNIFPVRPEEFHIKNNKNGIPAEIKNVLYQGKEIHYTVSVFAKEWEIHSNQLNKYQIGDKVSLHYDLEHANIKGKRIIL</sequence>
<dbReference type="Gene3D" id="3.40.50.300">
    <property type="entry name" value="P-loop containing nucleotide triphosphate hydrolases"/>
    <property type="match status" value="1"/>
</dbReference>
<dbReference type="GO" id="GO:0005524">
    <property type="term" value="F:ATP binding"/>
    <property type="evidence" value="ECO:0007669"/>
    <property type="project" value="UniProtKB-KW"/>
</dbReference>
<dbReference type="InterPro" id="IPR008995">
    <property type="entry name" value="Mo/tungstate-bd_C_term_dom"/>
</dbReference>
<dbReference type="GO" id="GO:0016887">
    <property type="term" value="F:ATP hydrolysis activity"/>
    <property type="evidence" value="ECO:0007669"/>
    <property type="project" value="InterPro"/>
</dbReference>
<dbReference type="PANTHER" id="PTHR43875:SF1">
    <property type="entry name" value="OSMOPROTECTIVE COMPOUNDS UPTAKE ATP-BINDING PROTEIN GGTA"/>
    <property type="match status" value="1"/>
</dbReference>
<evidence type="ECO:0000256" key="3">
    <source>
        <dbReference type="ARBA" id="ARBA00022840"/>
    </source>
</evidence>
<proteinExistence type="predicted"/>
<dbReference type="InterPro" id="IPR012340">
    <property type="entry name" value="NA-bd_OB-fold"/>
</dbReference>
<evidence type="ECO:0000256" key="1">
    <source>
        <dbReference type="ARBA" id="ARBA00022448"/>
    </source>
</evidence>
<dbReference type="Gene3D" id="2.40.50.140">
    <property type="entry name" value="Nucleic acid-binding proteins"/>
    <property type="match status" value="1"/>
</dbReference>
<dbReference type="InterPro" id="IPR017871">
    <property type="entry name" value="ABC_transporter-like_CS"/>
</dbReference>
<dbReference type="GO" id="GO:0055052">
    <property type="term" value="C:ATP-binding cassette (ABC) transporter complex, substrate-binding subunit-containing"/>
    <property type="evidence" value="ECO:0007669"/>
    <property type="project" value="TreeGrafter"/>
</dbReference>
<dbReference type="Proteomes" id="UP000665020">
    <property type="component" value="Chromosome"/>
</dbReference>
<dbReference type="SUPFAM" id="SSF50331">
    <property type="entry name" value="MOP-like"/>
    <property type="match status" value="1"/>
</dbReference>
<keyword evidence="6" id="KW-1185">Reference proteome</keyword>
<evidence type="ECO:0000259" key="4">
    <source>
        <dbReference type="PROSITE" id="PS50893"/>
    </source>
</evidence>
<dbReference type="SMART" id="SM00382">
    <property type="entry name" value="AAA"/>
    <property type="match status" value="1"/>
</dbReference>